<dbReference type="Gene3D" id="3.90.1150.10">
    <property type="entry name" value="Aspartate Aminotransferase, domain 1"/>
    <property type="match status" value="1"/>
</dbReference>
<evidence type="ECO:0000313" key="5">
    <source>
        <dbReference type="EMBL" id="ETJ43144.1"/>
    </source>
</evidence>
<dbReference type="AlphaFoldDB" id="W1YPN2"/>
<dbReference type="GO" id="GO:0019346">
    <property type="term" value="P:transsulfuration"/>
    <property type="evidence" value="ECO:0007669"/>
    <property type="project" value="InterPro"/>
</dbReference>
<keyword evidence="4" id="KW-0663">Pyridoxal phosphate</keyword>
<evidence type="ECO:0000256" key="4">
    <source>
        <dbReference type="ARBA" id="ARBA00022898"/>
    </source>
</evidence>
<dbReference type="InterPro" id="IPR000277">
    <property type="entry name" value="Cys/Met-Metab_PyrdxlP-dep_enz"/>
</dbReference>
<comment type="cofactor">
    <cofactor evidence="1">
        <name>pyridoxal 5'-phosphate</name>
        <dbReference type="ChEBI" id="CHEBI:597326"/>
    </cofactor>
</comment>
<proteinExistence type="inferred from homology"/>
<dbReference type="GO" id="GO:0004124">
    <property type="term" value="F:cysteine synthase activity"/>
    <property type="evidence" value="ECO:0007669"/>
    <property type="project" value="TreeGrafter"/>
</dbReference>
<dbReference type="PANTHER" id="PTHR43797:SF2">
    <property type="entry name" value="HOMOCYSTEINE_CYSTEINE SYNTHASE"/>
    <property type="match status" value="1"/>
</dbReference>
<sequence>KYFPKGVGAVFTFGVKGGKEAGIKLVDSLEIFSNLANVADAKSLVIHPASTTHAQLNEEQQKSAGVTPDMIRVSIGLENIDDIIEDLAQALDKA</sequence>
<accession>W1YPN2</accession>
<dbReference type="SUPFAM" id="SSF53383">
    <property type="entry name" value="PLP-dependent transferases"/>
    <property type="match status" value="1"/>
</dbReference>
<name>W1YPN2_9ZZZZ</name>
<dbReference type="EMBL" id="AZMM01002861">
    <property type="protein sequence ID" value="ETJ43144.1"/>
    <property type="molecule type" value="Genomic_DNA"/>
</dbReference>
<evidence type="ECO:0000256" key="3">
    <source>
        <dbReference type="ARBA" id="ARBA00022679"/>
    </source>
</evidence>
<dbReference type="InterPro" id="IPR015424">
    <property type="entry name" value="PyrdxlP-dep_Trfase"/>
</dbReference>
<dbReference type="InterPro" id="IPR015422">
    <property type="entry name" value="PyrdxlP-dep_Trfase_small"/>
</dbReference>
<dbReference type="GO" id="GO:0006535">
    <property type="term" value="P:cysteine biosynthetic process from serine"/>
    <property type="evidence" value="ECO:0007669"/>
    <property type="project" value="TreeGrafter"/>
</dbReference>
<dbReference type="PANTHER" id="PTHR43797">
    <property type="entry name" value="HOMOCYSTEINE/CYSTEINE SYNTHASE"/>
    <property type="match status" value="1"/>
</dbReference>
<organism evidence="5">
    <name type="scientific">human gut metagenome</name>
    <dbReference type="NCBI Taxonomy" id="408170"/>
    <lineage>
        <taxon>unclassified sequences</taxon>
        <taxon>metagenomes</taxon>
        <taxon>organismal metagenomes</taxon>
    </lineage>
</organism>
<dbReference type="GO" id="GO:0030170">
    <property type="term" value="F:pyridoxal phosphate binding"/>
    <property type="evidence" value="ECO:0007669"/>
    <property type="project" value="InterPro"/>
</dbReference>
<dbReference type="InterPro" id="IPR006235">
    <property type="entry name" value="OAc-hSer/O-AcSer_sulfhydrylase"/>
</dbReference>
<protein>
    <submittedName>
        <fullName evidence="5">O-acetylhomoserine/O-acetylserine sulfhydrylase</fullName>
    </submittedName>
</protein>
<dbReference type="GO" id="GO:0003961">
    <property type="term" value="F:O-acetylhomoserine aminocarboxypropyltransferase activity"/>
    <property type="evidence" value="ECO:0007669"/>
    <property type="project" value="TreeGrafter"/>
</dbReference>
<reference evidence="5" key="1">
    <citation type="submission" date="2013-12" db="EMBL/GenBank/DDBJ databases">
        <title>A Varibaculum cambriense genome reconstructed from a premature infant gut community with otherwise low bacterial novelty that shifts toward anaerobic metabolism during the third week of life.</title>
        <authorList>
            <person name="Brown C.T."/>
            <person name="Sharon I."/>
            <person name="Thomas B.C."/>
            <person name="Castelle C.J."/>
            <person name="Morowitz M.J."/>
            <person name="Banfield J.F."/>
        </authorList>
    </citation>
    <scope>NUCLEOTIDE SEQUENCE</scope>
</reference>
<dbReference type="GO" id="GO:0071269">
    <property type="term" value="P:L-homocysteine biosynthetic process"/>
    <property type="evidence" value="ECO:0007669"/>
    <property type="project" value="TreeGrafter"/>
</dbReference>
<evidence type="ECO:0000256" key="2">
    <source>
        <dbReference type="ARBA" id="ARBA00009077"/>
    </source>
</evidence>
<gene>
    <name evidence="5" type="ORF">Q604_UNBC02861G0001</name>
</gene>
<feature type="non-terminal residue" evidence="5">
    <location>
        <position position="1"/>
    </location>
</feature>
<keyword evidence="3" id="KW-0808">Transferase</keyword>
<dbReference type="Pfam" id="PF01053">
    <property type="entry name" value="Cys_Met_Meta_PP"/>
    <property type="match status" value="1"/>
</dbReference>
<dbReference type="GO" id="GO:0005737">
    <property type="term" value="C:cytoplasm"/>
    <property type="evidence" value="ECO:0007669"/>
    <property type="project" value="TreeGrafter"/>
</dbReference>
<comment type="caution">
    <text evidence="5">The sequence shown here is derived from an EMBL/GenBank/DDBJ whole genome shotgun (WGS) entry which is preliminary data.</text>
</comment>
<evidence type="ECO:0000256" key="1">
    <source>
        <dbReference type="ARBA" id="ARBA00001933"/>
    </source>
</evidence>
<comment type="similarity">
    <text evidence="2">Belongs to the trans-sulfuration enzymes family.</text>
</comment>